<evidence type="ECO:0000256" key="1">
    <source>
        <dbReference type="ARBA" id="ARBA00022679"/>
    </source>
</evidence>
<dbReference type="GO" id="GO:0043743">
    <property type="term" value="F:LPPG:FO 2-phospho-L-lactate transferase activity"/>
    <property type="evidence" value="ECO:0007669"/>
    <property type="project" value="InterPro"/>
</dbReference>
<evidence type="ECO:0000313" key="3">
    <source>
        <dbReference type="EMBL" id="CAB4333928.1"/>
    </source>
</evidence>
<sequence>MSRGPVVVLAGGTGGAKLARGLLDHVGEDLVVIANTADDIEIYGVPVSPDPDLISFTLADLIDDRGWGIDGDSFKAMDALRRHGSSVWFNLGDRDIAWCAERRRLLERGSTPTRAMALLTNAIGVEARVLPMSNQQVQTQVYARGSWHGLQQFLISEQGAGPVDGVRLIGIDEARPTAEVMEAIANARTIIIGPSNPVISIGPILELSGLYDALLDSPAPLLAVSPIVGGSVLKGPTAEFMKHAGLSVDAAGIAAAYEGLIDGLITDEPVAIEGLKVTVASTLMDSPQSRRIVARNALAAADALSL</sequence>
<dbReference type="Gene3D" id="1.10.8.240">
    <property type="entry name" value="CofD-like domain"/>
    <property type="match status" value="1"/>
</dbReference>
<dbReference type="SUPFAM" id="SSF142338">
    <property type="entry name" value="CofD-like"/>
    <property type="match status" value="1"/>
</dbReference>
<dbReference type="InterPro" id="IPR010115">
    <property type="entry name" value="FbiA/CofD"/>
</dbReference>
<dbReference type="AlphaFoldDB" id="A0A6J5YXZ0"/>
<dbReference type="PANTHER" id="PTHR43007:SF1">
    <property type="entry name" value="2-PHOSPHO-L-LACTATE TRANSFERASE"/>
    <property type="match status" value="1"/>
</dbReference>
<dbReference type="InterPro" id="IPR002882">
    <property type="entry name" value="CofD"/>
</dbReference>
<accession>A0A6J5YXZ0</accession>
<dbReference type="PANTHER" id="PTHR43007">
    <property type="entry name" value="2-PHOSPHO-L-LACTATE TRANSFERASE"/>
    <property type="match status" value="1"/>
</dbReference>
<keyword evidence="2" id="KW-0460">Magnesium</keyword>
<protein>
    <submittedName>
        <fullName evidence="3">Unannotated protein</fullName>
    </submittedName>
</protein>
<reference evidence="3" key="1">
    <citation type="submission" date="2020-05" db="EMBL/GenBank/DDBJ databases">
        <authorList>
            <person name="Chiriac C."/>
            <person name="Salcher M."/>
            <person name="Ghai R."/>
            <person name="Kavagutti S V."/>
        </authorList>
    </citation>
    <scope>NUCLEOTIDE SEQUENCE</scope>
</reference>
<evidence type="ECO:0000256" key="2">
    <source>
        <dbReference type="ARBA" id="ARBA00022842"/>
    </source>
</evidence>
<name>A0A6J5YXZ0_9ZZZZ</name>
<proteinExistence type="predicted"/>
<dbReference type="Pfam" id="PF01933">
    <property type="entry name" value="CofD"/>
    <property type="match status" value="1"/>
</dbReference>
<gene>
    <name evidence="3" type="ORF">UFOPK3522_00037</name>
</gene>
<dbReference type="InterPro" id="IPR038136">
    <property type="entry name" value="CofD-like_dom_sf"/>
</dbReference>
<organism evidence="3">
    <name type="scientific">freshwater metagenome</name>
    <dbReference type="NCBI Taxonomy" id="449393"/>
    <lineage>
        <taxon>unclassified sequences</taxon>
        <taxon>metagenomes</taxon>
        <taxon>ecological metagenomes</taxon>
    </lineage>
</organism>
<keyword evidence="1" id="KW-0808">Transferase</keyword>
<dbReference type="GO" id="GO:0000287">
    <property type="term" value="F:magnesium ion binding"/>
    <property type="evidence" value="ECO:0007669"/>
    <property type="project" value="InterPro"/>
</dbReference>
<dbReference type="EMBL" id="CAESAO010000002">
    <property type="protein sequence ID" value="CAB4333928.1"/>
    <property type="molecule type" value="Genomic_DNA"/>
</dbReference>
<dbReference type="Gene3D" id="3.40.50.10680">
    <property type="entry name" value="CofD-like domains"/>
    <property type="match status" value="1"/>
</dbReference>